<sequence>MKKLLLKQRNDTPHWVGDGFPVRSIFSYHDIANDISPFLLMDYAGPAEFSPSKHIRGVGEHPHRGFETVTIVYSGEVEHRDSSGGGGLIKAGDVQWMTAASGLVHQEKHGKDFADKGGAFEMLQLWVNLPKKDKMSKPGYQGIKNEDIPVVEISNNAGMVRVIAGEYQDHKGPASTFTPINLWDVRLNAGHITEFKVPQGQTTAVFVLDGQVTLNDGEVIGDAEIALLERSGESFTLNATKNAKVLILTGEPINEPVVGYGPFVMNTTAEIGQALKDFEEGKMGRIS</sequence>
<evidence type="ECO:0000313" key="5">
    <source>
        <dbReference type="EMBL" id="MEA9357298.1"/>
    </source>
</evidence>
<dbReference type="Pfam" id="PF02678">
    <property type="entry name" value="Pirin"/>
    <property type="match status" value="1"/>
</dbReference>
<protein>
    <submittedName>
        <fullName evidence="5">Pirin family protein</fullName>
    </submittedName>
</protein>
<dbReference type="PANTHER" id="PTHR43594">
    <property type="entry name" value="QUERCETIN 2,3-DIOXYGENASE"/>
    <property type="match status" value="1"/>
</dbReference>
<dbReference type="Pfam" id="PF05726">
    <property type="entry name" value="Pirin_C"/>
    <property type="match status" value="1"/>
</dbReference>
<dbReference type="InterPro" id="IPR008778">
    <property type="entry name" value="Pirin_C_dom"/>
</dbReference>
<evidence type="ECO:0000256" key="2">
    <source>
        <dbReference type="RuleBase" id="RU003457"/>
    </source>
</evidence>
<dbReference type="InterPro" id="IPR011051">
    <property type="entry name" value="RmlC_Cupin_sf"/>
</dbReference>
<dbReference type="PIRSF" id="PIRSF006232">
    <property type="entry name" value="Pirin"/>
    <property type="match status" value="1"/>
</dbReference>
<dbReference type="Proteomes" id="UP001302274">
    <property type="component" value="Unassembled WGS sequence"/>
</dbReference>
<comment type="caution">
    <text evidence="5">The sequence shown here is derived from an EMBL/GenBank/DDBJ whole genome shotgun (WGS) entry which is preliminary data.</text>
</comment>
<evidence type="ECO:0000256" key="1">
    <source>
        <dbReference type="ARBA" id="ARBA00008416"/>
    </source>
</evidence>
<dbReference type="CDD" id="cd02909">
    <property type="entry name" value="cupin_pirin_N"/>
    <property type="match status" value="1"/>
</dbReference>
<dbReference type="EMBL" id="JAYGJQ010000002">
    <property type="protein sequence ID" value="MEA9357298.1"/>
    <property type="molecule type" value="Genomic_DNA"/>
</dbReference>
<dbReference type="InterPro" id="IPR003829">
    <property type="entry name" value="Pirin_N_dom"/>
</dbReference>
<keyword evidence="6" id="KW-1185">Reference proteome</keyword>
<reference evidence="5 6" key="1">
    <citation type="submission" date="2023-11" db="EMBL/GenBank/DDBJ databases">
        <title>A Novel Polar Bacteriovorax (B. antarcticus) Isolated from the Biocrust in Antarctica.</title>
        <authorList>
            <person name="Mun W."/>
            <person name="Choi S.Y."/>
            <person name="Mitchell R.J."/>
        </authorList>
    </citation>
    <scope>NUCLEOTIDE SEQUENCE [LARGE SCALE GENOMIC DNA]</scope>
    <source>
        <strain evidence="5 6">PP10</strain>
    </source>
</reference>
<organism evidence="5 6">
    <name type="scientific">Bacteriovorax antarcticus</name>
    <dbReference type="NCBI Taxonomy" id="3088717"/>
    <lineage>
        <taxon>Bacteria</taxon>
        <taxon>Pseudomonadati</taxon>
        <taxon>Bdellovibrionota</taxon>
        <taxon>Bacteriovoracia</taxon>
        <taxon>Bacteriovoracales</taxon>
        <taxon>Bacteriovoracaceae</taxon>
        <taxon>Bacteriovorax</taxon>
    </lineage>
</organism>
<dbReference type="InterPro" id="IPR053186">
    <property type="entry name" value="QDO-related"/>
</dbReference>
<evidence type="ECO:0000259" key="3">
    <source>
        <dbReference type="Pfam" id="PF02678"/>
    </source>
</evidence>
<dbReference type="PANTHER" id="PTHR43594:SF1">
    <property type="entry name" value="QUERCETIN 2,3-DIOXYGENASE PA2418-RELATED"/>
    <property type="match status" value="1"/>
</dbReference>
<evidence type="ECO:0000259" key="4">
    <source>
        <dbReference type="Pfam" id="PF05726"/>
    </source>
</evidence>
<feature type="domain" description="Pirin N-terminal" evidence="3">
    <location>
        <begin position="21"/>
        <end position="127"/>
    </location>
</feature>
<feature type="domain" description="Pirin C-terminal" evidence="4">
    <location>
        <begin position="183"/>
        <end position="284"/>
    </location>
</feature>
<name>A0ABU5VW47_9BACT</name>
<gene>
    <name evidence="5" type="ORF">SHI21_13820</name>
</gene>
<dbReference type="InterPro" id="IPR014710">
    <property type="entry name" value="RmlC-like_jellyroll"/>
</dbReference>
<dbReference type="CDD" id="cd02247">
    <property type="entry name" value="cupin_pirin_C"/>
    <property type="match status" value="1"/>
</dbReference>
<evidence type="ECO:0000313" key="6">
    <source>
        <dbReference type="Proteomes" id="UP001302274"/>
    </source>
</evidence>
<dbReference type="Gene3D" id="2.60.120.10">
    <property type="entry name" value="Jelly Rolls"/>
    <property type="match status" value="2"/>
</dbReference>
<dbReference type="InterPro" id="IPR012093">
    <property type="entry name" value="Pirin"/>
</dbReference>
<accession>A0ABU5VW47</accession>
<proteinExistence type="inferred from homology"/>
<comment type="similarity">
    <text evidence="1 2">Belongs to the pirin family.</text>
</comment>
<dbReference type="SUPFAM" id="SSF51182">
    <property type="entry name" value="RmlC-like cupins"/>
    <property type="match status" value="1"/>
</dbReference>
<dbReference type="RefSeq" id="WP_323577249.1">
    <property type="nucleotide sequence ID" value="NZ_JAYGJQ010000002.1"/>
</dbReference>